<dbReference type="Gene3D" id="3.40.1050.10">
    <property type="entry name" value="Carbonic anhydrase"/>
    <property type="match status" value="1"/>
</dbReference>
<evidence type="ECO:0000256" key="7">
    <source>
        <dbReference type="PIRSR" id="PIRSR601765-1"/>
    </source>
</evidence>
<feature type="binding site" evidence="7">
    <location>
        <position position="83"/>
    </location>
    <ligand>
        <name>Zn(2+)</name>
        <dbReference type="ChEBI" id="CHEBI:29105"/>
    </ligand>
</feature>
<evidence type="ECO:0000256" key="1">
    <source>
        <dbReference type="ARBA" id="ARBA00006217"/>
    </source>
</evidence>
<dbReference type="SMART" id="SM00947">
    <property type="entry name" value="Pro_CA"/>
    <property type="match status" value="1"/>
</dbReference>
<keyword evidence="4 7" id="KW-0862">Zinc</keyword>
<dbReference type="SUPFAM" id="SSF53056">
    <property type="entry name" value="beta-carbonic anhydrase, cab"/>
    <property type="match status" value="1"/>
</dbReference>
<feature type="binding site" evidence="7">
    <location>
        <position position="85"/>
    </location>
    <ligand>
        <name>Zn(2+)</name>
        <dbReference type="ChEBI" id="CHEBI:29105"/>
    </ligand>
</feature>
<dbReference type="GO" id="GO:0071244">
    <property type="term" value="P:cellular response to carbon dioxide"/>
    <property type="evidence" value="ECO:0007669"/>
    <property type="project" value="TreeGrafter"/>
</dbReference>
<dbReference type="RefSeq" id="XP_060457612.1">
    <property type="nucleotide sequence ID" value="XM_060601083.1"/>
</dbReference>
<evidence type="ECO:0000256" key="6">
    <source>
        <dbReference type="ARBA" id="ARBA00048348"/>
    </source>
</evidence>
<dbReference type="GeneID" id="85496217"/>
<feature type="compositionally biased region" description="Basic and acidic residues" evidence="9">
    <location>
        <begin position="23"/>
        <end position="37"/>
    </location>
</feature>
<reference evidence="10" key="1">
    <citation type="journal article" date="2023" name="BMC Genomics">
        <title>Chromosome-level genome assemblies of Cutaneotrichosporon spp. (Trichosporonales, Basidiomycota) reveal imbalanced evolution between nucleotide sequences and chromosome synteny.</title>
        <authorList>
            <person name="Kobayashi Y."/>
            <person name="Kayamori A."/>
            <person name="Aoki K."/>
            <person name="Shiwa Y."/>
            <person name="Matsutani M."/>
            <person name="Fujita N."/>
            <person name="Sugita T."/>
            <person name="Iwasaki W."/>
            <person name="Tanaka N."/>
            <person name="Takashima M."/>
        </authorList>
    </citation>
    <scope>NUCLEOTIDE SEQUENCE</scope>
    <source>
        <strain evidence="10">HIS019</strain>
    </source>
</reference>
<keyword evidence="3 7" id="KW-0479">Metal-binding</keyword>
<protein>
    <recommendedName>
        <fullName evidence="2 8">Carbonic anhydrase</fullName>
        <ecNumber evidence="2 8">4.2.1.1</ecNumber>
    </recommendedName>
    <alternativeName>
        <fullName evidence="8">Carbonate dehydratase</fullName>
    </alternativeName>
</protein>
<dbReference type="InterPro" id="IPR036874">
    <property type="entry name" value="Carbonic_anhydrase_sf"/>
</dbReference>
<dbReference type="PANTHER" id="PTHR11002">
    <property type="entry name" value="CARBONIC ANHYDRASE"/>
    <property type="match status" value="1"/>
</dbReference>
<evidence type="ECO:0000313" key="10">
    <source>
        <dbReference type="EMBL" id="BEI92347.1"/>
    </source>
</evidence>
<feature type="region of interest" description="Disordered" evidence="9">
    <location>
        <begin position="236"/>
        <end position="257"/>
    </location>
</feature>
<dbReference type="GO" id="GO:0034599">
    <property type="term" value="P:cellular response to oxidative stress"/>
    <property type="evidence" value="ECO:0007669"/>
    <property type="project" value="TreeGrafter"/>
</dbReference>
<comment type="similarity">
    <text evidence="1 8">Belongs to the beta-class carbonic anhydrase family.</text>
</comment>
<feature type="binding site" evidence="7">
    <location>
        <position position="139"/>
    </location>
    <ligand>
        <name>Zn(2+)</name>
        <dbReference type="ChEBI" id="CHEBI:29105"/>
    </ligand>
</feature>
<proteinExistence type="inferred from homology"/>
<evidence type="ECO:0000313" key="11">
    <source>
        <dbReference type="Proteomes" id="UP001233271"/>
    </source>
</evidence>
<feature type="binding site" evidence="7">
    <location>
        <position position="142"/>
    </location>
    <ligand>
        <name>Zn(2+)</name>
        <dbReference type="ChEBI" id="CHEBI:29105"/>
    </ligand>
</feature>
<gene>
    <name evidence="10" type="primary">NCE103</name>
    <name evidence="10" type="ORF">CcaverHIS019_0411670</name>
</gene>
<comment type="catalytic activity">
    <reaction evidence="6 8">
        <text>hydrogencarbonate + H(+) = CO2 + H2O</text>
        <dbReference type="Rhea" id="RHEA:10748"/>
        <dbReference type="ChEBI" id="CHEBI:15377"/>
        <dbReference type="ChEBI" id="CHEBI:15378"/>
        <dbReference type="ChEBI" id="CHEBI:16526"/>
        <dbReference type="ChEBI" id="CHEBI:17544"/>
        <dbReference type="EC" id="4.2.1.1"/>
    </reaction>
</comment>
<keyword evidence="5 8" id="KW-0456">Lyase</keyword>
<evidence type="ECO:0000256" key="9">
    <source>
        <dbReference type="SAM" id="MobiDB-lite"/>
    </source>
</evidence>
<dbReference type="EC" id="4.2.1.1" evidence="2 8"/>
<comment type="function">
    <text evidence="8">Reversible hydration of carbon dioxide.</text>
</comment>
<dbReference type="AlphaFoldDB" id="A0AA48L5L5"/>
<evidence type="ECO:0000256" key="8">
    <source>
        <dbReference type="RuleBase" id="RU003956"/>
    </source>
</evidence>
<feature type="compositionally biased region" description="Low complexity" evidence="9">
    <location>
        <begin position="13"/>
        <end position="22"/>
    </location>
</feature>
<evidence type="ECO:0000256" key="5">
    <source>
        <dbReference type="ARBA" id="ARBA00023239"/>
    </source>
</evidence>
<dbReference type="GO" id="GO:0004089">
    <property type="term" value="F:carbonate dehydratase activity"/>
    <property type="evidence" value="ECO:0007669"/>
    <property type="project" value="UniProtKB-UniRule"/>
</dbReference>
<evidence type="ECO:0000256" key="3">
    <source>
        <dbReference type="ARBA" id="ARBA00022723"/>
    </source>
</evidence>
<dbReference type="EMBL" id="AP028215">
    <property type="protein sequence ID" value="BEI92347.1"/>
    <property type="molecule type" value="Genomic_DNA"/>
</dbReference>
<dbReference type="CDD" id="cd00883">
    <property type="entry name" value="beta_CA_cladeA"/>
    <property type="match status" value="1"/>
</dbReference>
<dbReference type="PANTHER" id="PTHR11002:SF76">
    <property type="entry name" value="CARBONIC ANHYDRASE"/>
    <property type="match status" value="1"/>
</dbReference>
<dbReference type="GO" id="GO:0008270">
    <property type="term" value="F:zinc ion binding"/>
    <property type="evidence" value="ECO:0007669"/>
    <property type="project" value="UniProtKB-UniRule"/>
</dbReference>
<keyword evidence="11" id="KW-1185">Reference proteome</keyword>
<organism evidence="10 11">
    <name type="scientific">Cutaneotrichosporon cavernicola</name>
    <dbReference type="NCBI Taxonomy" id="279322"/>
    <lineage>
        <taxon>Eukaryota</taxon>
        <taxon>Fungi</taxon>
        <taxon>Dikarya</taxon>
        <taxon>Basidiomycota</taxon>
        <taxon>Agaricomycotina</taxon>
        <taxon>Tremellomycetes</taxon>
        <taxon>Trichosporonales</taxon>
        <taxon>Trichosporonaceae</taxon>
        <taxon>Cutaneotrichosporon</taxon>
    </lineage>
</organism>
<evidence type="ECO:0000256" key="4">
    <source>
        <dbReference type="ARBA" id="ARBA00022833"/>
    </source>
</evidence>
<dbReference type="Pfam" id="PF00484">
    <property type="entry name" value="Pro_CA"/>
    <property type="match status" value="1"/>
</dbReference>
<name>A0AA48L5L5_9TREE</name>
<evidence type="ECO:0000256" key="2">
    <source>
        <dbReference type="ARBA" id="ARBA00012925"/>
    </source>
</evidence>
<comment type="cofactor">
    <cofactor evidence="7">
        <name>Zn(2+)</name>
        <dbReference type="ChEBI" id="CHEBI:29105"/>
    </cofactor>
    <text evidence="7">Binds 1 zinc ion per subunit.</text>
</comment>
<sequence>MPLPFRRELPQQSASSGISASSRPDDRNLPKSATEKHGSDLYPELKELMLRNQRWAKRVGSADPGFFPRHYPGQRPEILWIGCSDARVPETTIMGSQPGDIFVHRGIANLYSPSDDSLNAVLMIALINFKVKHIIVAGHSNCVGCQTALRASNLPPVPETQAIQRYLKPLTVLARAMATEDGPPSLDLLVEENVQQQVRNLLASQVVQDDWKRRAEYGVTVHGWVYQLENGTVRDLGVSQGPPGAKPGGSRMGPRLF</sequence>
<accession>A0AA48L5L5</accession>
<feature type="region of interest" description="Disordered" evidence="9">
    <location>
        <begin position="1"/>
        <end position="37"/>
    </location>
</feature>
<dbReference type="KEGG" id="ccac:CcaHIS019_0411670"/>
<dbReference type="Proteomes" id="UP001233271">
    <property type="component" value="Chromosome 4"/>
</dbReference>
<dbReference type="InterPro" id="IPR001765">
    <property type="entry name" value="Carbonic_anhydrase"/>
</dbReference>